<dbReference type="GO" id="GO:0005886">
    <property type="term" value="C:plasma membrane"/>
    <property type="evidence" value="ECO:0007669"/>
    <property type="project" value="InterPro"/>
</dbReference>
<name>A0A7J7IXI2_BUGNE</name>
<evidence type="ECO:0000256" key="13">
    <source>
        <dbReference type="SAM" id="Phobius"/>
    </source>
</evidence>
<keyword evidence="5 13" id="KW-1133">Transmembrane helix</keyword>
<dbReference type="PANTHER" id="PTHR10125">
    <property type="entry name" value="P2X PURINOCEPTOR"/>
    <property type="match status" value="1"/>
</dbReference>
<keyword evidence="15" id="KW-1185">Reference proteome</keyword>
<feature type="binding site" evidence="10">
    <location>
        <position position="386"/>
    </location>
    <ligand>
        <name>ATP</name>
        <dbReference type="ChEBI" id="CHEBI:30616"/>
        <note>ligand shared between two neighboring subunits of the homotrimer</note>
    </ligand>
</feature>
<evidence type="ECO:0008006" key="16">
    <source>
        <dbReference type="Google" id="ProtNLM"/>
    </source>
</evidence>
<keyword evidence="7 13" id="KW-0472">Membrane</keyword>
<evidence type="ECO:0000256" key="5">
    <source>
        <dbReference type="ARBA" id="ARBA00022989"/>
    </source>
</evidence>
<dbReference type="GO" id="GO:0098794">
    <property type="term" value="C:postsynapse"/>
    <property type="evidence" value="ECO:0007669"/>
    <property type="project" value="GOC"/>
</dbReference>
<feature type="compositionally biased region" description="Basic and acidic residues" evidence="12">
    <location>
        <begin position="469"/>
        <end position="480"/>
    </location>
</feature>
<evidence type="ECO:0000256" key="10">
    <source>
        <dbReference type="PIRSR" id="PIRSR005713-1"/>
    </source>
</evidence>
<keyword evidence="8" id="KW-1071">Ligand-gated ion channel</keyword>
<evidence type="ECO:0000256" key="11">
    <source>
        <dbReference type="PIRSR" id="PIRSR005713-2"/>
    </source>
</evidence>
<keyword evidence="11" id="KW-1015">Disulfide bond</keyword>
<dbReference type="GO" id="GO:0012505">
    <property type="term" value="C:endomembrane system"/>
    <property type="evidence" value="ECO:0007669"/>
    <property type="project" value="UniProtKB-SubCell"/>
</dbReference>
<feature type="binding site" evidence="10">
    <location>
        <begin position="71"/>
        <end position="73"/>
    </location>
    <ligand>
        <name>ATP</name>
        <dbReference type="ChEBI" id="CHEBI:30616"/>
        <note>ligand shared between two neighboring subunits of the homotrimer</note>
    </ligand>
</feature>
<dbReference type="Pfam" id="PF00864">
    <property type="entry name" value="P2X_receptor"/>
    <property type="match status" value="2"/>
</dbReference>
<feature type="disulfide bond" evidence="11">
    <location>
        <begin position="129"/>
        <end position="153"/>
    </location>
</feature>
<dbReference type="InterPro" id="IPR027309">
    <property type="entry name" value="P2X_extracellular_dom_sf"/>
</dbReference>
<dbReference type="GO" id="GO:0004931">
    <property type="term" value="F:extracellularly ATP-gated monoatomic cation channel activity"/>
    <property type="evidence" value="ECO:0007669"/>
    <property type="project" value="InterPro"/>
</dbReference>
<evidence type="ECO:0000313" key="15">
    <source>
        <dbReference type="Proteomes" id="UP000593567"/>
    </source>
</evidence>
<feature type="region of interest" description="Disordered" evidence="12">
    <location>
        <begin position="460"/>
        <end position="480"/>
    </location>
</feature>
<dbReference type="PANTHER" id="PTHR10125:SF31">
    <property type="entry name" value="P2X RECEPTOR E"/>
    <property type="match status" value="1"/>
</dbReference>
<evidence type="ECO:0000256" key="9">
    <source>
        <dbReference type="ARBA" id="ARBA00023303"/>
    </source>
</evidence>
<dbReference type="OrthoDB" id="494673at2759"/>
<dbReference type="EMBL" id="VXIV02003351">
    <property type="protein sequence ID" value="KAF6017928.1"/>
    <property type="molecule type" value="Genomic_DNA"/>
</dbReference>
<proteinExistence type="inferred from homology"/>
<comment type="caution">
    <text evidence="14">The sequence shown here is derived from an EMBL/GenBank/DDBJ whole genome shotgun (WGS) entry which is preliminary data.</text>
</comment>
<dbReference type="AlphaFoldDB" id="A0A7J7IXI2"/>
<sequence>MGSKEKVKNIISSSFFVYSTPKVVQVNSKFIGILNRMMQLTLFTITVVWVFILNNGYQFIDNGAVGGTTTKVKGVAYSNSTDPRVGERVWDSIDLHVPPQDNGAFFLMTNVIVTENQTSGTCPSVKGHCETDIDCLPIRRPYHMGNGVTNGICNQTTKTCMIRAWCPTEDDSPPIDGDYARLEHTADFTVLIKNHVYFPYFDISRSNLIESVNKTYLTTCQYNVDEHKYCPIFRIGDIVSLSRLEHTADFTVLIKNHVYFPYFDISRSNLIESVNKTYLTTCQYNVDEHKYCPIFRIGDIVSLSRSAKDSDYHLDRESYYRNLANAGGVINVLIQWSCNFDFSTTQCKPVYKFKRLDNKYNSAPGYNFRYPIYYKEHGHLRRQLVKAYGILFLLKTEATARAFDFKTFILNIGSSLALLGIAKICSDIVLLHIHQNREHFKKFIMAAINVKRDSFVKGDSISTDNSSDANEKRISLDNMR</sequence>
<evidence type="ECO:0000256" key="6">
    <source>
        <dbReference type="ARBA" id="ARBA00023065"/>
    </source>
</evidence>
<evidence type="ECO:0000256" key="3">
    <source>
        <dbReference type="ARBA" id="ARBA00022448"/>
    </source>
</evidence>
<feature type="transmembrane region" description="Helical" evidence="13">
    <location>
        <begin position="40"/>
        <end position="60"/>
    </location>
</feature>
<evidence type="ECO:0000256" key="7">
    <source>
        <dbReference type="ARBA" id="ARBA00023136"/>
    </source>
</evidence>
<evidence type="ECO:0000256" key="2">
    <source>
        <dbReference type="ARBA" id="ARBA00009848"/>
    </source>
</evidence>
<reference evidence="14" key="1">
    <citation type="submission" date="2020-06" db="EMBL/GenBank/DDBJ databases">
        <title>Draft genome of Bugula neritina, a colonial animal packing powerful symbionts and potential medicines.</title>
        <authorList>
            <person name="Rayko M."/>
        </authorList>
    </citation>
    <scope>NUCLEOTIDE SEQUENCE [LARGE SCALE GENOMIC DNA]</scope>
    <source>
        <strain evidence="14">Kwan_BN1</strain>
    </source>
</reference>
<evidence type="ECO:0000256" key="8">
    <source>
        <dbReference type="ARBA" id="ARBA00023286"/>
    </source>
</evidence>
<accession>A0A7J7IXI2</accession>
<dbReference type="GO" id="GO:0005524">
    <property type="term" value="F:ATP binding"/>
    <property type="evidence" value="ECO:0007669"/>
    <property type="project" value="UniProtKB-KW"/>
</dbReference>
<keyword evidence="9" id="KW-0407">Ion channel</keyword>
<feature type="disulfide bond" evidence="11">
    <location>
        <begin position="338"/>
        <end position="347"/>
    </location>
</feature>
<feature type="binding site" evidence="10">
    <location>
        <begin position="367"/>
        <end position="369"/>
    </location>
    <ligand>
        <name>ATP</name>
        <dbReference type="ChEBI" id="CHEBI:30616"/>
        <note>ligand shared between two neighboring subunits of the homotrimer</note>
    </ligand>
</feature>
<evidence type="ECO:0000256" key="4">
    <source>
        <dbReference type="ARBA" id="ARBA00022692"/>
    </source>
</evidence>
<dbReference type="InterPro" id="IPR001429">
    <property type="entry name" value="P2X_purnocptor"/>
</dbReference>
<feature type="disulfide bond" evidence="11">
    <location>
        <begin position="122"/>
        <end position="166"/>
    </location>
</feature>
<comment type="similarity">
    <text evidence="2">Belongs to the P2X receptor family.</text>
</comment>
<dbReference type="Proteomes" id="UP000593567">
    <property type="component" value="Unassembled WGS sequence"/>
</dbReference>
<keyword evidence="3" id="KW-0813">Transport</keyword>
<dbReference type="InterPro" id="IPR059116">
    <property type="entry name" value="P2X_receptor"/>
</dbReference>
<evidence type="ECO:0000313" key="14">
    <source>
        <dbReference type="EMBL" id="KAF6017928.1"/>
    </source>
</evidence>
<protein>
    <recommendedName>
        <fullName evidence="16">P2X purinoceptor</fullName>
    </recommendedName>
</protein>
<feature type="disulfide bond" evidence="11">
    <location>
        <begin position="135"/>
        <end position="160"/>
    </location>
</feature>
<dbReference type="GO" id="GO:0070588">
    <property type="term" value="P:calcium ion transmembrane transport"/>
    <property type="evidence" value="ECO:0007669"/>
    <property type="project" value="TreeGrafter"/>
</dbReference>
<evidence type="ECO:0000256" key="1">
    <source>
        <dbReference type="ARBA" id="ARBA00004308"/>
    </source>
</evidence>
<comment type="subcellular location">
    <subcellularLocation>
        <location evidence="1">Endomembrane system</location>
    </subcellularLocation>
</comment>
<gene>
    <name evidence="14" type="ORF">EB796_023793</name>
</gene>
<evidence type="ECO:0000256" key="12">
    <source>
        <dbReference type="SAM" id="MobiDB-lite"/>
    </source>
</evidence>
<keyword evidence="10" id="KW-0067">ATP-binding</keyword>
<dbReference type="Gene3D" id="2.60.490.10">
    <property type="entry name" value="atp-gated p2x4 ion channel domain"/>
    <property type="match status" value="2"/>
</dbReference>
<dbReference type="GO" id="GO:0033198">
    <property type="term" value="P:response to ATP"/>
    <property type="evidence" value="ECO:0007669"/>
    <property type="project" value="InterPro"/>
</dbReference>
<keyword evidence="10" id="KW-0547">Nucleotide-binding</keyword>
<keyword evidence="4 13" id="KW-0812">Transmembrane</keyword>
<dbReference type="PIRSF" id="PIRSF005713">
    <property type="entry name" value="P2X_purinoceptor"/>
    <property type="match status" value="1"/>
</dbReference>
<dbReference type="GO" id="GO:0001614">
    <property type="term" value="F:purinergic nucleotide receptor activity"/>
    <property type="evidence" value="ECO:0007669"/>
    <property type="project" value="InterPro"/>
</dbReference>
<keyword evidence="6" id="KW-0406">Ion transport</keyword>
<organism evidence="14 15">
    <name type="scientific">Bugula neritina</name>
    <name type="common">Brown bryozoan</name>
    <name type="synonym">Sertularia neritina</name>
    <dbReference type="NCBI Taxonomy" id="10212"/>
    <lineage>
        <taxon>Eukaryota</taxon>
        <taxon>Metazoa</taxon>
        <taxon>Spiralia</taxon>
        <taxon>Lophotrochozoa</taxon>
        <taxon>Bryozoa</taxon>
        <taxon>Gymnolaemata</taxon>
        <taxon>Cheilostomatida</taxon>
        <taxon>Flustrina</taxon>
        <taxon>Buguloidea</taxon>
        <taxon>Bugulidae</taxon>
        <taxon>Bugula</taxon>
    </lineage>
</organism>